<proteinExistence type="predicted"/>
<organism evidence="2 3">
    <name type="scientific">Domibacillus iocasae</name>
    <dbReference type="NCBI Taxonomy" id="1714016"/>
    <lineage>
        <taxon>Bacteria</taxon>
        <taxon>Bacillati</taxon>
        <taxon>Bacillota</taxon>
        <taxon>Bacilli</taxon>
        <taxon>Bacillales</taxon>
        <taxon>Bacillaceae</taxon>
        <taxon>Domibacillus</taxon>
    </lineage>
</organism>
<keyword evidence="1" id="KW-0472">Membrane</keyword>
<evidence type="ECO:0000256" key="1">
    <source>
        <dbReference type="SAM" id="Phobius"/>
    </source>
</evidence>
<dbReference type="EMBL" id="MAMP01000022">
    <property type="protein sequence ID" value="OES44279.1"/>
    <property type="molecule type" value="Genomic_DNA"/>
</dbReference>
<gene>
    <name evidence="2" type="ORF">BA724_08305</name>
</gene>
<protein>
    <submittedName>
        <fullName evidence="2">Uncharacterized protein</fullName>
    </submittedName>
</protein>
<keyword evidence="1" id="KW-1133">Transmembrane helix</keyword>
<keyword evidence="1" id="KW-0812">Transmembrane</keyword>
<keyword evidence="3" id="KW-1185">Reference proteome</keyword>
<name>A0A1E7DMJ3_9BACI</name>
<comment type="caution">
    <text evidence="2">The sequence shown here is derived from an EMBL/GenBank/DDBJ whole genome shotgun (WGS) entry which is preliminary data.</text>
</comment>
<dbReference type="AlphaFoldDB" id="A0A1E7DMJ3"/>
<dbReference type="STRING" id="1714016.BA724_08305"/>
<dbReference type="Proteomes" id="UP000095658">
    <property type="component" value="Unassembled WGS sequence"/>
</dbReference>
<evidence type="ECO:0000313" key="2">
    <source>
        <dbReference type="EMBL" id="OES44279.1"/>
    </source>
</evidence>
<feature type="transmembrane region" description="Helical" evidence="1">
    <location>
        <begin position="46"/>
        <end position="66"/>
    </location>
</feature>
<accession>A0A1E7DMJ3</accession>
<reference evidence="2 3" key="1">
    <citation type="submission" date="2016-06" db="EMBL/GenBank/DDBJ databases">
        <title>Domibacillus iocasae genome sequencing.</title>
        <authorList>
            <person name="Verma A."/>
            <person name="Pal Y."/>
            <person name="Ojha A.K."/>
            <person name="Krishnamurthi S."/>
        </authorList>
    </citation>
    <scope>NUCLEOTIDE SEQUENCE [LARGE SCALE GENOMIC DNA]</scope>
    <source>
        <strain evidence="2 3">DSM 29979</strain>
    </source>
</reference>
<sequence length="72" mass="8108">MLFHLVKIYTMKSVEVLILATMAFTASAVFRSSSLAIGIGMTISFSLIRLLICFLVFHLFTFTVFVKRDVAE</sequence>
<evidence type="ECO:0000313" key="3">
    <source>
        <dbReference type="Proteomes" id="UP000095658"/>
    </source>
</evidence>